<feature type="compositionally biased region" description="Pro residues" evidence="1">
    <location>
        <begin position="346"/>
        <end position="368"/>
    </location>
</feature>
<accession>A0A291LXG7</accession>
<feature type="compositionally biased region" description="Low complexity" evidence="1">
    <location>
        <begin position="332"/>
        <end position="345"/>
    </location>
</feature>
<dbReference type="RefSeq" id="WP_097372880.1">
    <property type="nucleotide sequence ID" value="NZ_CP021404.1"/>
</dbReference>
<sequence length="591" mass="59027">MTAALAQVPPRDRGLWLASIVIALTVHAAGLALALRLTPSAPPPPVETRVSVEEIRMATSTPRAAPAILSAEPAADAPVAVAPAASPAASSPASPAASPAALTPAEVVTAEAALPAAPADHPALAATSAAASVTVATTSAPRVLPAATALPTTASALPQLSATEAPDPISAAPAERSAAPAPVDARTATATPRVSAQAAVDPVFAAEASAPTLSSAVTPATPAEGALRISGQPVTGQPAQATPAPTPTPTTTPSATAPAASVSSASAVRAPQISTLPAIQTPSPAAAAPLRIAPQAAVTSLSPRPDPIPARPAPAQISPARPAPSDTSPKRLAALAPAPQQTPAMQPVPTPGPAPSTAPAPDAPPTDAPAPETDITPAERDGYRAILDYLATQDTGPCFAALPALGQETGALTLDAFGESAARLDGFRAGMEAATGLSAATLPGTYLKPISPPQCAALDFLRDAARYPAFGLYFDLPVRVIASGATLSARIHNTSGQVLHLVLIDDEGLVQTLDGFLQFRRGAGQFAIPMTFQGGPIVTQQLLLAIASPVPLDTVRRASGQEAAPFFATLREELTTRGLTPDMAMVAFSVE</sequence>
<feature type="compositionally biased region" description="Low complexity" evidence="1">
    <location>
        <begin position="232"/>
        <end position="243"/>
    </location>
</feature>
<protein>
    <submittedName>
        <fullName evidence="2">Uncharacterized protein</fullName>
    </submittedName>
</protein>
<reference evidence="2 3" key="1">
    <citation type="submission" date="2017-05" db="EMBL/GenBank/DDBJ databases">
        <title>Comparative genomic and metabolic analysis of manganese-oxidizing mechanisms in Celeribater manganoxidans DY25T: its adaption to the environment of polymetallic nodule.</title>
        <authorList>
            <person name="Wang X."/>
        </authorList>
    </citation>
    <scope>NUCLEOTIDE SEQUENCE [LARGE SCALE GENOMIC DNA]</scope>
    <source>
        <strain evidence="2 3">DY25</strain>
    </source>
</reference>
<evidence type="ECO:0000313" key="2">
    <source>
        <dbReference type="EMBL" id="ATI41436.1"/>
    </source>
</evidence>
<feature type="region of interest" description="Disordered" evidence="1">
    <location>
        <begin position="299"/>
        <end position="376"/>
    </location>
</feature>
<dbReference type="KEGG" id="cmag:CBW24_05095"/>
<feature type="compositionally biased region" description="Low complexity" evidence="1">
    <location>
        <begin position="168"/>
        <end position="182"/>
    </location>
</feature>
<dbReference type="Proteomes" id="UP000219050">
    <property type="component" value="Chromosome"/>
</dbReference>
<feature type="compositionally biased region" description="Low complexity" evidence="1">
    <location>
        <begin position="313"/>
        <end position="325"/>
    </location>
</feature>
<proteinExistence type="predicted"/>
<dbReference type="EMBL" id="CP021404">
    <property type="protein sequence ID" value="ATI41436.1"/>
    <property type="molecule type" value="Genomic_DNA"/>
</dbReference>
<feature type="compositionally biased region" description="Low complexity" evidence="1">
    <location>
        <begin position="251"/>
        <end position="263"/>
    </location>
</feature>
<gene>
    <name evidence="2" type="ORF">CBW24_05095</name>
</gene>
<keyword evidence="3" id="KW-1185">Reference proteome</keyword>
<dbReference type="OrthoDB" id="7864706at2"/>
<organism evidence="2 3">
    <name type="scientific">Pacificitalea manganoxidans</name>
    <dbReference type="NCBI Taxonomy" id="1411902"/>
    <lineage>
        <taxon>Bacteria</taxon>
        <taxon>Pseudomonadati</taxon>
        <taxon>Pseudomonadota</taxon>
        <taxon>Alphaproteobacteria</taxon>
        <taxon>Rhodobacterales</taxon>
        <taxon>Paracoccaceae</taxon>
        <taxon>Pacificitalea</taxon>
    </lineage>
</organism>
<feature type="region of interest" description="Disordered" evidence="1">
    <location>
        <begin position="165"/>
        <end position="194"/>
    </location>
</feature>
<name>A0A291LXG7_9RHOB</name>
<dbReference type="AlphaFoldDB" id="A0A291LXG7"/>
<evidence type="ECO:0000256" key="1">
    <source>
        <dbReference type="SAM" id="MobiDB-lite"/>
    </source>
</evidence>
<evidence type="ECO:0000313" key="3">
    <source>
        <dbReference type="Proteomes" id="UP000219050"/>
    </source>
</evidence>
<feature type="region of interest" description="Disordered" evidence="1">
    <location>
        <begin position="228"/>
        <end position="263"/>
    </location>
</feature>